<sequence>MLLTVEPIGSIRKSANKTEILIYSEFEQVVTNMVQKFGNSPERGQKLLVVHKSKDGVNQLKVTEATLIERKGNLLTVSKMDATEGPVVDISTQFQTDIKNSSS</sequence>
<dbReference type="RefSeq" id="WP_133517482.1">
    <property type="nucleotide sequence ID" value="NZ_JAHDUW010000003.1"/>
</dbReference>
<dbReference type="Proteomes" id="UP000294855">
    <property type="component" value="Unassembled WGS sequence"/>
</dbReference>
<accession>A0A484F3R1</accession>
<evidence type="ECO:0000313" key="2">
    <source>
        <dbReference type="Proteomes" id="UP000294855"/>
    </source>
</evidence>
<reference evidence="1 2" key="1">
    <citation type="submission" date="2019-03" db="EMBL/GenBank/DDBJ databases">
        <title>Genomic Encyclopedia of Type Strains, Phase IV (KMG-IV): sequencing the most valuable type-strain genomes for metagenomic binning, comparative biology and taxonomic classification.</title>
        <authorList>
            <person name="Goeker M."/>
        </authorList>
    </citation>
    <scope>NUCLEOTIDE SEQUENCE [LARGE SCALE GENOMIC DNA]</scope>
    <source>
        <strain evidence="1 2">DSM 13328</strain>
    </source>
</reference>
<keyword evidence="2" id="KW-1185">Reference proteome</keyword>
<name>A0A484F3R1_9EURY</name>
<evidence type="ECO:0000313" key="1">
    <source>
        <dbReference type="EMBL" id="TDQ68834.1"/>
    </source>
</evidence>
<gene>
    <name evidence="1" type="ORF">C7391_1032</name>
</gene>
<dbReference type="EMBL" id="SNYS01000008">
    <property type="protein sequence ID" value="TDQ68834.1"/>
    <property type="molecule type" value="Genomic_DNA"/>
</dbReference>
<proteinExistence type="predicted"/>
<protein>
    <submittedName>
        <fullName evidence="1">Uncharacterized protein</fullName>
    </submittedName>
</protein>
<dbReference type="OrthoDB" id="146009at2157"/>
<organism evidence="1 2">
    <name type="scientific">Methanimicrococcus blatticola</name>
    <dbReference type="NCBI Taxonomy" id="91560"/>
    <lineage>
        <taxon>Archaea</taxon>
        <taxon>Methanobacteriati</taxon>
        <taxon>Methanobacteriota</taxon>
        <taxon>Stenosarchaea group</taxon>
        <taxon>Methanomicrobia</taxon>
        <taxon>Methanosarcinales</taxon>
        <taxon>Methanosarcinaceae</taxon>
        <taxon>Methanimicrococcus</taxon>
    </lineage>
</organism>
<comment type="caution">
    <text evidence="1">The sequence shown here is derived from an EMBL/GenBank/DDBJ whole genome shotgun (WGS) entry which is preliminary data.</text>
</comment>
<dbReference type="AlphaFoldDB" id="A0A484F3R1"/>